<proteinExistence type="inferred from homology"/>
<keyword evidence="7 8" id="KW-0998">Cell outer membrane</keyword>
<evidence type="ECO:0000256" key="3">
    <source>
        <dbReference type="ARBA" id="ARBA00022452"/>
    </source>
</evidence>
<dbReference type="eggNOG" id="COG4771">
    <property type="taxonomic scope" value="Bacteria"/>
</dbReference>
<dbReference type="PANTHER" id="PTHR47234:SF2">
    <property type="entry name" value="TONB-DEPENDENT RECEPTOR"/>
    <property type="match status" value="1"/>
</dbReference>
<comment type="similarity">
    <text evidence="8 9">Belongs to the TonB-dependent receptor family.</text>
</comment>
<dbReference type="Gene3D" id="2.40.170.20">
    <property type="entry name" value="TonB-dependent receptor, beta-barrel domain"/>
    <property type="match status" value="1"/>
</dbReference>
<evidence type="ECO:0000313" key="12">
    <source>
        <dbReference type="EMBL" id="GAC19067.1"/>
    </source>
</evidence>
<dbReference type="EMBL" id="BAEO01000027">
    <property type="protein sequence ID" value="GAC19067.1"/>
    <property type="molecule type" value="Genomic_DNA"/>
</dbReference>
<evidence type="ECO:0000256" key="6">
    <source>
        <dbReference type="ARBA" id="ARBA00023136"/>
    </source>
</evidence>
<feature type="domain" description="TonB-dependent receptor-like beta-barrel" evidence="10">
    <location>
        <begin position="391"/>
        <end position="852"/>
    </location>
</feature>
<reference evidence="12 13" key="1">
    <citation type="journal article" date="2017" name="Antonie Van Leeuwenhoek">
        <title>Rhizobium rhizosphaerae sp. nov., a novel species isolated from rice rhizosphere.</title>
        <authorList>
            <person name="Zhao J.J."/>
            <person name="Zhang J."/>
            <person name="Zhang R.J."/>
            <person name="Zhang C.W."/>
            <person name="Yin H.Q."/>
            <person name="Zhang X.X."/>
        </authorList>
    </citation>
    <scope>NUCLEOTIDE SEQUENCE [LARGE SCALE GENOMIC DNA]</scope>
    <source>
        <strain evidence="12 13">BSs20135</strain>
    </source>
</reference>
<evidence type="ECO:0000256" key="8">
    <source>
        <dbReference type="PROSITE-ProRule" id="PRU01360"/>
    </source>
</evidence>
<dbReference type="InterPro" id="IPR037066">
    <property type="entry name" value="Plug_dom_sf"/>
</dbReference>
<dbReference type="Pfam" id="PF07715">
    <property type="entry name" value="Plug"/>
    <property type="match status" value="1"/>
</dbReference>
<evidence type="ECO:0000256" key="7">
    <source>
        <dbReference type="ARBA" id="ARBA00023237"/>
    </source>
</evidence>
<keyword evidence="6 8" id="KW-0472">Membrane</keyword>
<evidence type="ECO:0008006" key="14">
    <source>
        <dbReference type="Google" id="ProtNLM"/>
    </source>
</evidence>
<evidence type="ECO:0000313" key="13">
    <source>
        <dbReference type="Proteomes" id="UP000006327"/>
    </source>
</evidence>
<dbReference type="InterPro" id="IPR012910">
    <property type="entry name" value="Plug_dom"/>
</dbReference>
<evidence type="ECO:0000259" key="11">
    <source>
        <dbReference type="Pfam" id="PF07715"/>
    </source>
</evidence>
<keyword evidence="4 8" id="KW-0812">Transmembrane</keyword>
<dbReference type="InterPro" id="IPR036942">
    <property type="entry name" value="Beta-barrel_TonB_sf"/>
</dbReference>
<dbReference type="Pfam" id="PF00593">
    <property type="entry name" value="TonB_dep_Rec_b-barrel"/>
    <property type="match status" value="1"/>
</dbReference>
<dbReference type="InterPro" id="IPR039426">
    <property type="entry name" value="TonB-dep_rcpt-like"/>
</dbReference>
<keyword evidence="2 8" id="KW-0813">Transport</keyword>
<dbReference type="GO" id="GO:0009279">
    <property type="term" value="C:cell outer membrane"/>
    <property type="evidence" value="ECO:0007669"/>
    <property type="project" value="UniProtKB-SubCell"/>
</dbReference>
<name>K6YLM4_9ALTE</name>
<feature type="domain" description="TonB-dependent receptor plug" evidence="11">
    <location>
        <begin position="74"/>
        <end position="193"/>
    </location>
</feature>
<dbReference type="SUPFAM" id="SSF56935">
    <property type="entry name" value="Porins"/>
    <property type="match status" value="1"/>
</dbReference>
<gene>
    <name evidence="12" type="ORF">GARC_2100</name>
</gene>
<comment type="caution">
    <text evidence="12">The sequence shown here is derived from an EMBL/GenBank/DDBJ whole genome shotgun (WGS) entry which is preliminary data.</text>
</comment>
<comment type="subcellular location">
    <subcellularLocation>
        <location evidence="1 8">Cell outer membrane</location>
        <topology evidence="1 8">Multi-pass membrane protein</topology>
    </subcellularLocation>
</comment>
<dbReference type="PANTHER" id="PTHR47234">
    <property type="match status" value="1"/>
</dbReference>
<dbReference type="Gene3D" id="2.170.130.10">
    <property type="entry name" value="TonB-dependent receptor, plug domain"/>
    <property type="match status" value="1"/>
</dbReference>
<evidence type="ECO:0000256" key="2">
    <source>
        <dbReference type="ARBA" id="ARBA00022448"/>
    </source>
</evidence>
<dbReference type="InterPro" id="IPR000531">
    <property type="entry name" value="Beta-barrel_TonB"/>
</dbReference>
<dbReference type="AlphaFoldDB" id="K6YLM4"/>
<dbReference type="PROSITE" id="PS52016">
    <property type="entry name" value="TONB_DEPENDENT_REC_3"/>
    <property type="match status" value="1"/>
</dbReference>
<keyword evidence="13" id="KW-1185">Reference proteome</keyword>
<keyword evidence="5 9" id="KW-0798">TonB box</keyword>
<evidence type="ECO:0000256" key="5">
    <source>
        <dbReference type="ARBA" id="ARBA00023077"/>
    </source>
</evidence>
<keyword evidence="3 8" id="KW-1134">Transmembrane beta strand</keyword>
<evidence type="ECO:0000256" key="9">
    <source>
        <dbReference type="RuleBase" id="RU003357"/>
    </source>
</evidence>
<organism evidence="12 13">
    <name type="scientific">Paraglaciecola arctica BSs20135</name>
    <dbReference type="NCBI Taxonomy" id="493475"/>
    <lineage>
        <taxon>Bacteria</taxon>
        <taxon>Pseudomonadati</taxon>
        <taxon>Pseudomonadota</taxon>
        <taxon>Gammaproteobacteria</taxon>
        <taxon>Alteromonadales</taxon>
        <taxon>Alteromonadaceae</taxon>
        <taxon>Paraglaciecola</taxon>
    </lineage>
</organism>
<dbReference type="Proteomes" id="UP000006327">
    <property type="component" value="Unassembled WGS sequence"/>
</dbReference>
<evidence type="ECO:0000259" key="10">
    <source>
        <dbReference type="Pfam" id="PF00593"/>
    </source>
</evidence>
<evidence type="ECO:0000256" key="4">
    <source>
        <dbReference type="ARBA" id="ARBA00022692"/>
    </source>
</evidence>
<evidence type="ECO:0000256" key="1">
    <source>
        <dbReference type="ARBA" id="ARBA00004571"/>
    </source>
</evidence>
<sequence>MRNDINLKHSVEEIKVKNPKTNKATKLATTLLTSVIAVSSALAVESPGSGGKLASNDVEVIGVIGSYIKRQEQADRPSPVEIIDAGNIEKIGAFGAVDIVNSLSINAGSQNNNDGFNQTFSLGTSNINLRGLGVSSTLTLLNGRRQVNTAATTLNGDQFTDLNSLVPTIAIGRVEILKDGASSLYGSDAVAGVANFNTKSDFVGLDFNLDYKSTTSDSQNDGQFSVLYGHEFNNSNLILAASYFDRSPLSAATRSDEFELRDANSTFGNPGTFLVFQDAGAPQFVADPSCEQVAAEHPETTTGINAAGFCNFDFGDYFSMVAEEQRSQVYAEFNSDLSDDTSLFAEIGYNDNKILTTSSPSQPILFPPFIPPTNPSAVAVGNTQGALFFGRPFGTSSDASIIDIGSVTWRTVFGLKGELDDNWSWQAAVGHSENVYNYNDSSDTLVDRFQAALVGQGGPNNDLFYNPLYGAQNDPSVIEDFKGSYAFEATSKLTTFDAHVSGEIFELPEGTVALAAGVQYRKNELEYDYNDAAENDNLYFFRGNNSFTTDGDASAVFVEVDIPVFAGLNIQTALRYEDLGNFDTVDPKIGFIWLFEQLSFRGTYGESFKAPSLFQTAGGLTVPSRVLDPLTNALATVSQRTEGDQENPLTAQTSDTYNLGATWFLPDNDFSASIDYWRFSYDKFITPENATALVANDPYGDQLERDPNSGQLTTVTTFFRNAGVLETDGIDVSINKGFDTNIGEIELSVNTSYVLTYDLEDPIAGNIDGKNQRNFTNFGVPMPALRGAIGVTWKGELHSSNIFVRHVSDYEDDNSDNSIDSFTTVDMQFNYDLGSQFKDGTLAALTLGVKNLFDEQAPDVISRSGYDPLTHSALGRQAYLSLKVSFE</sequence>
<accession>K6YLM4</accession>
<protein>
    <recommendedName>
        <fullName evidence="14">TonB-dependent receptor</fullName>
    </recommendedName>
</protein>
<dbReference type="STRING" id="493475.GARC_2100"/>